<sequence>MGDSGSDACFERLLERSHVLESLDETLRQMLEGSYISKSTAEAIMREAAKSDDVWTFSVDSPVICLGSGSKESGLVSHGYSRGYRTFGLNSLPLATIVDTLYHPGCVQIKAVVDPAESK</sequence>
<evidence type="ECO:0000313" key="2">
    <source>
        <dbReference type="Proteomes" id="UP001497744"/>
    </source>
</evidence>
<dbReference type="AlphaFoldDB" id="A0AAV4LN95"/>
<accession>A0AAV4LN95</accession>
<reference evidence="1 2" key="1">
    <citation type="submission" date="2021-06" db="EMBL/GenBank/DDBJ databases">
        <title>Genome sequence of Babesia caballi.</title>
        <authorList>
            <person name="Yamagishi J."/>
            <person name="Kidaka T."/>
            <person name="Ochi A."/>
        </authorList>
    </citation>
    <scope>NUCLEOTIDE SEQUENCE [LARGE SCALE GENOMIC DNA]</scope>
    <source>
        <strain evidence="1">USDA-D6B2</strain>
    </source>
</reference>
<dbReference type="Proteomes" id="UP001497744">
    <property type="component" value="Unassembled WGS sequence"/>
</dbReference>
<keyword evidence="2" id="KW-1185">Reference proteome</keyword>
<comment type="caution">
    <text evidence="1">The sequence shown here is derived from an EMBL/GenBank/DDBJ whole genome shotgun (WGS) entry which is preliminary data.</text>
</comment>
<organism evidence="1 2">
    <name type="scientific">Babesia caballi</name>
    <dbReference type="NCBI Taxonomy" id="5871"/>
    <lineage>
        <taxon>Eukaryota</taxon>
        <taxon>Sar</taxon>
        <taxon>Alveolata</taxon>
        <taxon>Apicomplexa</taxon>
        <taxon>Aconoidasida</taxon>
        <taxon>Piroplasmida</taxon>
        <taxon>Babesiidae</taxon>
        <taxon>Babesia</taxon>
    </lineage>
</organism>
<dbReference type="RefSeq" id="XP_067713367.1">
    <property type="nucleotide sequence ID" value="XM_067857266.1"/>
</dbReference>
<dbReference type="GeneID" id="94192779"/>
<evidence type="ECO:0000313" key="1">
    <source>
        <dbReference type="EMBL" id="GIX61296.1"/>
    </source>
</evidence>
<name>A0AAV4LN95_BABCB</name>
<proteinExistence type="predicted"/>
<protein>
    <submittedName>
        <fullName evidence="1">Uncharacterized protein</fullName>
    </submittedName>
</protein>
<dbReference type="EMBL" id="BPLF01000001">
    <property type="protein sequence ID" value="GIX61296.1"/>
    <property type="molecule type" value="Genomic_DNA"/>
</dbReference>
<gene>
    <name evidence="1" type="ORF">BcabD6B2_07310</name>
</gene>